<dbReference type="InterPro" id="IPR036188">
    <property type="entry name" value="FAD/NAD-bd_sf"/>
</dbReference>
<organism evidence="1 2">
    <name type="scientific">Volvox africanus</name>
    <dbReference type="NCBI Taxonomy" id="51714"/>
    <lineage>
        <taxon>Eukaryota</taxon>
        <taxon>Viridiplantae</taxon>
        <taxon>Chlorophyta</taxon>
        <taxon>core chlorophytes</taxon>
        <taxon>Chlorophyceae</taxon>
        <taxon>CS clade</taxon>
        <taxon>Chlamydomonadales</taxon>
        <taxon>Volvocaceae</taxon>
        <taxon>Volvox</taxon>
    </lineage>
</organism>
<dbReference type="Proteomes" id="UP001165090">
    <property type="component" value="Unassembled WGS sequence"/>
</dbReference>
<reference evidence="1 2" key="1">
    <citation type="journal article" date="2023" name="IScience">
        <title>Expanded male sex-determining region conserved during the evolution of homothallism in the green alga Volvox.</title>
        <authorList>
            <person name="Yamamoto K."/>
            <person name="Matsuzaki R."/>
            <person name="Mahakham W."/>
            <person name="Heman W."/>
            <person name="Sekimoto H."/>
            <person name="Kawachi M."/>
            <person name="Minakuchi Y."/>
            <person name="Toyoda A."/>
            <person name="Nozaki H."/>
        </authorList>
    </citation>
    <scope>NUCLEOTIDE SEQUENCE [LARGE SCALE GENOMIC DNA]</scope>
    <source>
        <strain evidence="1 2">NIES-4468</strain>
    </source>
</reference>
<protein>
    <submittedName>
        <fullName evidence="1">Uncharacterized protein</fullName>
    </submittedName>
</protein>
<dbReference type="EMBL" id="BSDZ01000009">
    <property type="protein sequence ID" value="GLI60998.1"/>
    <property type="molecule type" value="Genomic_DNA"/>
</dbReference>
<evidence type="ECO:0000313" key="1">
    <source>
        <dbReference type="EMBL" id="GLI60998.1"/>
    </source>
</evidence>
<gene>
    <name evidence="1" type="ORF">VaNZ11_003256</name>
</gene>
<name>A0ABQ5RUN3_9CHLO</name>
<proteinExistence type="predicted"/>
<evidence type="ECO:0000313" key="2">
    <source>
        <dbReference type="Proteomes" id="UP001165090"/>
    </source>
</evidence>
<dbReference type="SUPFAM" id="SSF51905">
    <property type="entry name" value="FAD/NAD(P)-binding domain"/>
    <property type="match status" value="1"/>
</dbReference>
<sequence>MKIYARKVVLATGIQGVVSGTCHRSSEPQFPAISSPIPANTWTLRRLRAASHPEGRVRRLSTTRSTAWNAASGRSTCLYDDRSCPESTRFDTLNSRVCCATSLIWTTPPSTRVSTSSFRILCFRYKAGDHCATLALPASPLQLNQPLTNDTFNRFPNLHTGAPWQSLEVVGDQIRVTTPNGSDLYDFLIVSTGFLTDTRLRPELREVSEQIAVWADRYTPADPAQRNQLIDVHPYLGPSFEYQAKVSGTAPY</sequence>
<comment type="caution">
    <text evidence="1">The sequence shown here is derived from an EMBL/GenBank/DDBJ whole genome shotgun (WGS) entry which is preliminary data.</text>
</comment>
<accession>A0ABQ5RUN3</accession>
<keyword evidence="2" id="KW-1185">Reference proteome</keyword>